<keyword evidence="6" id="KW-0804">Transcription</keyword>
<evidence type="ECO:0000256" key="9">
    <source>
        <dbReference type="ARBA" id="ARBA00077088"/>
    </source>
</evidence>
<sequence length="949" mass="105717">MRMQRAQGNHFLDLGSCKSIHLAKLPRALSKDQNTRWPFGSKGCYHDVTTDVTRETTLAEAQFKDQTGNCADRVWQYSVQDKSLILSPPDDHLELKNVSAGKEDRNQDSKQQHASDNEDNDVDESETSEINSSTKDSQVASTLQWLTENYELSEGVCLPRCVLYLHYLDHCKRHGFKPAGAATFGKLIRQKFKNITTRRLGTRGQSKYHYYGIGIKESSIYYQSVYTGKGLTRFSGIKIKTEGSNRKYSLSSKTGTLLPDFPDASNLVLPSKDCADQMSTFLMMYRTHCQRILDTVITANFEEIQNLFLHFWQGYPAHLEEVLKLNITGDVIAVCDSILYKVLLDVLLPHSIQDLPEGLCTDVQAFLKAVPGWMDNSLEDRVPDAVRQVKRTVLRRFIRSMTSHLSFIKMAQTARPQLVAVDVTNKALNDLDLLDLQPISAQTCFALNERAGITTSHGVSKVFKELKSLLSTQTSIEGFTEWIDGLVESCVLTSSLSSRPSHREKAGRFLMQWTMFGALIMKDLTLNSAKSFAFLHLLKLTLDEYVLLVLETQADRERQAQIQSNLQAHMKNTEEINMNAKVRSNSRKSQAALKTSRKRKATGGEDTEISSGSDPSNGSLGHEEQARGFQEEGSLTNSSYTYDSRCPPTATAQCATANTPPSRSTDSRHANHTSSPPFSSPPQSTESVSRPAVITNSQPISSSTPLSPAAKSFPSAYERSGSYIPPFHFNTAYPGYVNHSYSSNSLSQPPYSAVDHAPQQPYSFHHPMNYNVAAAVNSSHPAPYPYLTNSNHATPVNGDLTYHHLSYAHRNFSPPYDIYKREGLQQSYSDSGLDNRSFIARPTPSYDPGGRQPTMYYHTTQHDSFHLTSSLPGVAPYSGTFVCDQPHQLQAPPQPPALPPHPQAPVRGHLTRQESTSSLFWHDETFATTIGATSGFSGFRKPYLPASFM</sequence>
<evidence type="ECO:0000256" key="3">
    <source>
        <dbReference type="ARBA" id="ARBA00022782"/>
    </source>
</evidence>
<dbReference type="InterPro" id="IPR036390">
    <property type="entry name" value="WH_DNA-bd_sf"/>
</dbReference>
<dbReference type="InterPro" id="IPR057321">
    <property type="entry name" value="RFX1-4/6/8-like_BCD"/>
</dbReference>
<dbReference type="InterPro" id="IPR003150">
    <property type="entry name" value="DNA-bd_RFX"/>
</dbReference>
<evidence type="ECO:0000256" key="8">
    <source>
        <dbReference type="ARBA" id="ARBA00072476"/>
    </source>
</evidence>
<keyword evidence="5" id="KW-0238">DNA-binding</keyword>
<organism evidence="12 13">
    <name type="scientific">Elysia crispata</name>
    <name type="common">lettuce slug</name>
    <dbReference type="NCBI Taxonomy" id="231223"/>
    <lineage>
        <taxon>Eukaryota</taxon>
        <taxon>Metazoa</taxon>
        <taxon>Spiralia</taxon>
        <taxon>Lophotrochozoa</taxon>
        <taxon>Mollusca</taxon>
        <taxon>Gastropoda</taxon>
        <taxon>Heterobranchia</taxon>
        <taxon>Euthyneura</taxon>
        <taxon>Panpulmonata</taxon>
        <taxon>Sacoglossa</taxon>
        <taxon>Placobranchoidea</taxon>
        <taxon>Plakobranchidae</taxon>
        <taxon>Elysia</taxon>
    </lineage>
</organism>
<feature type="region of interest" description="Disordered" evidence="10">
    <location>
        <begin position="88"/>
        <end position="135"/>
    </location>
</feature>
<dbReference type="SUPFAM" id="SSF46785">
    <property type="entry name" value="Winged helix' DNA-binding domain"/>
    <property type="match status" value="1"/>
</dbReference>
<dbReference type="Gene3D" id="1.10.10.10">
    <property type="entry name" value="Winged helix-like DNA-binding domain superfamily/Winged helix DNA-binding domain"/>
    <property type="match status" value="1"/>
</dbReference>
<evidence type="ECO:0000256" key="5">
    <source>
        <dbReference type="ARBA" id="ARBA00023125"/>
    </source>
</evidence>
<dbReference type="PANTHER" id="PTHR12619:SF32">
    <property type="entry name" value="RFX-TYPE WINGED-HELIX DOMAIN-CONTAINING PROTEIN"/>
    <property type="match status" value="1"/>
</dbReference>
<dbReference type="GO" id="GO:0030154">
    <property type="term" value="P:cell differentiation"/>
    <property type="evidence" value="ECO:0007669"/>
    <property type="project" value="UniProtKB-KW"/>
</dbReference>
<evidence type="ECO:0000259" key="11">
    <source>
        <dbReference type="PROSITE" id="PS51526"/>
    </source>
</evidence>
<evidence type="ECO:0000313" key="12">
    <source>
        <dbReference type="EMBL" id="KAK3792216.1"/>
    </source>
</evidence>
<feature type="region of interest" description="Disordered" evidence="10">
    <location>
        <begin position="829"/>
        <end position="850"/>
    </location>
</feature>
<feature type="domain" description="RFX-type winged-helix" evidence="11">
    <location>
        <begin position="142"/>
        <end position="217"/>
    </location>
</feature>
<evidence type="ECO:0000313" key="13">
    <source>
        <dbReference type="Proteomes" id="UP001283361"/>
    </source>
</evidence>
<feature type="compositionally biased region" description="Basic and acidic residues" evidence="10">
    <location>
        <begin position="89"/>
        <end position="116"/>
    </location>
</feature>
<dbReference type="PANTHER" id="PTHR12619">
    <property type="entry name" value="RFX TRANSCRIPTION FACTOR FAMILY"/>
    <property type="match status" value="1"/>
</dbReference>
<keyword evidence="7" id="KW-0539">Nucleus</keyword>
<reference evidence="12" key="1">
    <citation type="journal article" date="2023" name="G3 (Bethesda)">
        <title>A reference genome for the long-term kleptoplast-retaining sea slug Elysia crispata morphotype clarki.</title>
        <authorList>
            <person name="Eastman K.E."/>
            <person name="Pendleton A.L."/>
            <person name="Shaikh M.A."/>
            <person name="Suttiyut T."/>
            <person name="Ogas R."/>
            <person name="Tomko P."/>
            <person name="Gavelis G."/>
            <person name="Widhalm J.R."/>
            <person name="Wisecaver J.H."/>
        </authorList>
    </citation>
    <scope>NUCLEOTIDE SEQUENCE</scope>
    <source>
        <strain evidence="12">ECLA1</strain>
    </source>
</reference>
<dbReference type="InterPro" id="IPR039779">
    <property type="entry name" value="RFX-like"/>
</dbReference>
<feature type="compositionally biased region" description="Low complexity" evidence="10">
    <location>
        <begin position="647"/>
        <end position="661"/>
    </location>
</feature>
<protein>
    <recommendedName>
        <fullName evidence="8">DNA-binding protein RFX6</fullName>
    </recommendedName>
    <alternativeName>
        <fullName evidence="9">Regulatory factor X 6</fullName>
    </alternativeName>
</protein>
<dbReference type="GO" id="GO:0000981">
    <property type="term" value="F:DNA-binding transcription factor activity, RNA polymerase II-specific"/>
    <property type="evidence" value="ECO:0007669"/>
    <property type="project" value="TreeGrafter"/>
</dbReference>
<evidence type="ECO:0000256" key="7">
    <source>
        <dbReference type="ARBA" id="ARBA00023242"/>
    </source>
</evidence>
<name>A0AAE1ARX2_9GAST</name>
<feature type="compositionally biased region" description="Acidic residues" evidence="10">
    <location>
        <begin position="117"/>
        <end position="127"/>
    </location>
</feature>
<evidence type="ECO:0000256" key="2">
    <source>
        <dbReference type="ARBA" id="ARBA00022473"/>
    </source>
</evidence>
<evidence type="ECO:0000256" key="10">
    <source>
        <dbReference type="SAM" id="MobiDB-lite"/>
    </source>
</evidence>
<dbReference type="Proteomes" id="UP001283361">
    <property type="component" value="Unassembled WGS sequence"/>
</dbReference>
<comment type="subcellular location">
    <subcellularLocation>
        <location evidence="1">Nucleus</location>
    </subcellularLocation>
</comment>
<dbReference type="EMBL" id="JAWDGP010001383">
    <property type="protein sequence ID" value="KAK3792216.1"/>
    <property type="molecule type" value="Genomic_DNA"/>
</dbReference>
<keyword evidence="3" id="KW-0221">Differentiation</keyword>
<feature type="compositionally biased region" description="Polar residues" evidence="10">
    <location>
        <begin position="633"/>
        <end position="642"/>
    </location>
</feature>
<keyword evidence="2" id="KW-0217">Developmental protein</keyword>
<feature type="compositionally biased region" description="Basic and acidic residues" evidence="10">
    <location>
        <begin position="621"/>
        <end position="630"/>
    </location>
</feature>
<dbReference type="PROSITE" id="PS51526">
    <property type="entry name" value="RFX_DBD"/>
    <property type="match status" value="1"/>
</dbReference>
<keyword evidence="13" id="KW-1185">Reference proteome</keyword>
<keyword evidence="4" id="KW-0805">Transcription regulation</keyword>
<proteinExistence type="predicted"/>
<feature type="region of interest" description="Disordered" evidence="10">
    <location>
        <begin position="890"/>
        <end position="914"/>
    </location>
</feature>
<dbReference type="InterPro" id="IPR036388">
    <property type="entry name" value="WH-like_DNA-bd_sf"/>
</dbReference>
<evidence type="ECO:0000256" key="1">
    <source>
        <dbReference type="ARBA" id="ARBA00004123"/>
    </source>
</evidence>
<dbReference type="Pfam" id="PF02257">
    <property type="entry name" value="RFX_DNA_binding"/>
    <property type="match status" value="1"/>
</dbReference>
<dbReference type="GO" id="GO:0005634">
    <property type="term" value="C:nucleus"/>
    <property type="evidence" value="ECO:0007669"/>
    <property type="project" value="UniProtKB-SubCell"/>
</dbReference>
<dbReference type="AlphaFoldDB" id="A0AAE1ARX2"/>
<gene>
    <name evidence="12" type="ORF">RRG08_035973</name>
</gene>
<dbReference type="FunFam" id="1.10.10.10:FF:000211">
    <property type="entry name" value="Regulatory factor X, 6"/>
    <property type="match status" value="1"/>
</dbReference>
<accession>A0AAE1ARX2</accession>
<dbReference type="GO" id="GO:0000978">
    <property type="term" value="F:RNA polymerase II cis-regulatory region sequence-specific DNA binding"/>
    <property type="evidence" value="ECO:0007669"/>
    <property type="project" value="TreeGrafter"/>
</dbReference>
<comment type="caution">
    <text evidence="12">The sequence shown here is derived from an EMBL/GenBank/DDBJ whole genome shotgun (WGS) entry which is preliminary data.</text>
</comment>
<feature type="region of interest" description="Disordered" evidence="10">
    <location>
        <begin position="571"/>
        <end position="691"/>
    </location>
</feature>
<feature type="compositionally biased region" description="Pro residues" evidence="10">
    <location>
        <begin position="892"/>
        <end position="903"/>
    </location>
</feature>
<feature type="compositionally biased region" description="Low complexity" evidence="10">
    <location>
        <begin position="674"/>
        <end position="687"/>
    </location>
</feature>
<dbReference type="Pfam" id="PF25340">
    <property type="entry name" value="BCD_RFX"/>
    <property type="match status" value="1"/>
</dbReference>
<evidence type="ECO:0000256" key="4">
    <source>
        <dbReference type="ARBA" id="ARBA00023015"/>
    </source>
</evidence>
<evidence type="ECO:0000256" key="6">
    <source>
        <dbReference type="ARBA" id="ARBA00023163"/>
    </source>
</evidence>
<feature type="compositionally biased region" description="Polar residues" evidence="10">
    <location>
        <begin position="609"/>
        <end position="619"/>
    </location>
</feature>